<feature type="region of interest" description="Disordered" evidence="1">
    <location>
        <begin position="129"/>
        <end position="154"/>
    </location>
</feature>
<evidence type="ECO:0000313" key="2">
    <source>
        <dbReference type="EMBL" id="CDJ52625.1"/>
    </source>
</evidence>
<dbReference type="OrthoDB" id="337840at2759"/>
<organism evidence="2 3">
    <name type="scientific">Eimeria brunetti</name>
    <dbReference type="NCBI Taxonomy" id="51314"/>
    <lineage>
        <taxon>Eukaryota</taxon>
        <taxon>Sar</taxon>
        <taxon>Alveolata</taxon>
        <taxon>Apicomplexa</taxon>
        <taxon>Conoidasida</taxon>
        <taxon>Coccidia</taxon>
        <taxon>Eucoccidiorida</taxon>
        <taxon>Eimeriorina</taxon>
        <taxon>Eimeriidae</taxon>
        <taxon>Eimeria</taxon>
    </lineage>
</organism>
<sequence length="470" mass="49675">MMKNRSASHTKWNPIDAYTEQKDREKSEEQIACIRELLNRETAAGFVLVFVEKPPESKNQNNQEIHYCPVAGGVVEVLDSYERSVRAIWCRRSLPMSVSSALMRVLALRLFAYGFASSHQSVAPLLAPGAPGASKGSGAPGASKGSGGGPGAPGASGALGASGANRLVSCTEASMCLFPREAADFLRNQICMSRHWETPLDGGSHIDHPKAPCRCSSVRNVAGAWQFSGISLSRFVSYWRNHGRGALLDLPAAALSFFGAPEHQRPGLGGGETNGAKRPRRHLYDAAVKTAAEERARAQAQAQPPTSGAAGGEAASKAPAAEEGKTAAAGTADIGSASRRGLKRDRAIPTMRRHLLTKPRGRADAGRGGGAAEKKDRGTARKAELPAFRNSVRCKLATMSTELASTGTMWKASGLLTATYFSVLLSVKGGAFVPRCTNKKAKRLNIVILGSAGTEFETVPASVMLFSCDD</sequence>
<accession>U6LXT7</accession>
<proteinExistence type="predicted"/>
<dbReference type="VEuPathDB" id="ToxoDB:EBH_0004530"/>
<evidence type="ECO:0000256" key="1">
    <source>
        <dbReference type="SAM" id="MobiDB-lite"/>
    </source>
</evidence>
<dbReference type="EMBL" id="HG713162">
    <property type="protein sequence ID" value="CDJ52625.1"/>
    <property type="molecule type" value="Genomic_DNA"/>
</dbReference>
<reference evidence="2" key="1">
    <citation type="submission" date="2013-10" db="EMBL/GenBank/DDBJ databases">
        <title>Genomic analysis of the causative agents of coccidiosis in chickens.</title>
        <authorList>
            <person name="Reid A.J."/>
            <person name="Blake D."/>
            <person name="Billington K."/>
            <person name="Browne H."/>
            <person name="Dunn M."/>
            <person name="Hung S."/>
            <person name="Kawahara F."/>
            <person name="Miranda-Saavedra D."/>
            <person name="Mourier T."/>
            <person name="Nagra H."/>
            <person name="Otto T.D."/>
            <person name="Rawlings N."/>
            <person name="Sanchez A."/>
            <person name="Sanders M."/>
            <person name="Subramaniam C."/>
            <person name="Tay Y."/>
            <person name="Dear P."/>
            <person name="Doerig C."/>
            <person name="Gruber A."/>
            <person name="Parkinson J."/>
            <person name="Shirley M."/>
            <person name="Wan K.L."/>
            <person name="Berriman M."/>
            <person name="Tomley F."/>
            <person name="Pain A."/>
        </authorList>
    </citation>
    <scope>NUCLEOTIDE SEQUENCE [LARGE SCALE GENOMIC DNA]</scope>
    <source>
        <strain evidence="2">Houghton</strain>
    </source>
</reference>
<feature type="compositionally biased region" description="Basic residues" evidence="1">
    <location>
        <begin position="351"/>
        <end position="360"/>
    </location>
</feature>
<feature type="compositionally biased region" description="Low complexity" evidence="1">
    <location>
        <begin position="129"/>
        <end position="143"/>
    </location>
</feature>
<feature type="region of interest" description="Disordered" evidence="1">
    <location>
        <begin position="261"/>
        <end position="383"/>
    </location>
</feature>
<reference evidence="2" key="2">
    <citation type="submission" date="2013-10" db="EMBL/GenBank/DDBJ databases">
        <authorList>
            <person name="Aslett M."/>
        </authorList>
    </citation>
    <scope>NUCLEOTIDE SEQUENCE [LARGE SCALE GENOMIC DNA]</scope>
    <source>
        <strain evidence="2">Houghton</strain>
    </source>
</reference>
<feature type="compositionally biased region" description="Gly residues" evidence="1">
    <location>
        <begin position="144"/>
        <end position="154"/>
    </location>
</feature>
<gene>
    <name evidence="2" type="ORF">EBH_0004530</name>
</gene>
<dbReference type="Proteomes" id="UP000030750">
    <property type="component" value="Unassembled WGS sequence"/>
</dbReference>
<feature type="compositionally biased region" description="Basic and acidic residues" evidence="1">
    <location>
        <begin position="372"/>
        <end position="383"/>
    </location>
</feature>
<dbReference type="AlphaFoldDB" id="U6LXT7"/>
<name>U6LXT7_9EIME</name>
<protein>
    <submittedName>
        <fullName evidence="2">Uncharacterized protein</fullName>
    </submittedName>
</protein>
<evidence type="ECO:0000313" key="3">
    <source>
        <dbReference type="Proteomes" id="UP000030750"/>
    </source>
</evidence>
<feature type="compositionally biased region" description="Polar residues" evidence="1">
    <location>
        <begin position="1"/>
        <end position="11"/>
    </location>
</feature>
<feature type="region of interest" description="Disordered" evidence="1">
    <location>
        <begin position="1"/>
        <end position="23"/>
    </location>
</feature>
<keyword evidence="3" id="KW-1185">Reference proteome</keyword>